<proteinExistence type="inferred from homology"/>
<gene>
    <name evidence="5" type="primary">msrA</name>
    <name evidence="7" type="ORF">N782_12320</name>
</gene>
<evidence type="ECO:0000313" key="8">
    <source>
        <dbReference type="Proteomes" id="UP000030147"/>
    </source>
</evidence>
<keyword evidence="8" id="KW-1185">Reference proteome</keyword>
<dbReference type="EC" id="1.8.4.11" evidence="5"/>
<dbReference type="InterPro" id="IPR002569">
    <property type="entry name" value="Met_Sox_Rdtase_MsrA_dom"/>
</dbReference>
<reference evidence="7 8" key="1">
    <citation type="journal article" date="2015" name="Stand. Genomic Sci.">
        <title>High quality draft genome sequence of the moderately halophilic bacterium Pontibacillus yanchengensis Y32(T) and comparison among Pontibacillus genomes.</title>
        <authorList>
            <person name="Huang J."/>
            <person name="Qiao Z.X."/>
            <person name="Tang J.W."/>
            <person name="Wang G."/>
        </authorList>
    </citation>
    <scope>NUCLEOTIDE SEQUENCE [LARGE SCALE GENOMIC DNA]</scope>
    <source>
        <strain evidence="7 8">Y32</strain>
    </source>
</reference>
<comment type="catalytic activity">
    <reaction evidence="3 5">
        <text>L-methionyl-[protein] + [thioredoxin]-disulfide + H2O = L-methionyl-(S)-S-oxide-[protein] + [thioredoxin]-dithiol</text>
        <dbReference type="Rhea" id="RHEA:14217"/>
        <dbReference type="Rhea" id="RHEA-COMP:10698"/>
        <dbReference type="Rhea" id="RHEA-COMP:10700"/>
        <dbReference type="Rhea" id="RHEA-COMP:12313"/>
        <dbReference type="Rhea" id="RHEA-COMP:12315"/>
        <dbReference type="ChEBI" id="CHEBI:15377"/>
        <dbReference type="ChEBI" id="CHEBI:16044"/>
        <dbReference type="ChEBI" id="CHEBI:29950"/>
        <dbReference type="ChEBI" id="CHEBI:44120"/>
        <dbReference type="ChEBI" id="CHEBI:50058"/>
        <dbReference type="EC" id="1.8.4.11"/>
    </reaction>
</comment>
<dbReference type="STRING" id="1385514.N782_12320"/>
<evidence type="ECO:0000259" key="6">
    <source>
        <dbReference type="Pfam" id="PF01625"/>
    </source>
</evidence>
<comment type="function">
    <text evidence="5">Has an important function as a repair enzyme for proteins that have been inactivated by oxidation. Catalyzes the reversible oxidation-reduction of methionine sulfoxide in proteins to methionine.</text>
</comment>
<evidence type="ECO:0000313" key="7">
    <source>
        <dbReference type="EMBL" id="KGP74428.1"/>
    </source>
</evidence>
<dbReference type="NCBIfam" id="TIGR00401">
    <property type="entry name" value="msrA"/>
    <property type="match status" value="1"/>
</dbReference>
<evidence type="ECO:0000256" key="3">
    <source>
        <dbReference type="ARBA" id="ARBA00047806"/>
    </source>
</evidence>
<dbReference type="GO" id="GO:0008113">
    <property type="term" value="F:peptide-methionine (S)-S-oxide reductase activity"/>
    <property type="evidence" value="ECO:0007669"/>
    <property type="project" value="UniProtKB-UniRule"/>
</dbReference>
<comment type="caution">
    <text evidence="7">The sequence shown here is derived from an EMBL/GenBank/DDBJ whole genome shotgun (WGS) entry which is preliminary data.</text>
</comment>
<dbReference type="Pfam" id="PF01625">
    <property type="entry name" value="PMSR"/>
    <property type="match status" value="1"/>
</dbReference>
<dbReference type="Gene3D" id="3.30.1060.10">
    <property type="entry name" value="Peptide methionine sulphoxide reductase MsrA"/>
    <property type="match status" value="1"/>
</dbReference>
<dbReference type="AlphaFoldDB" id="A0A0A2TJ36"/>
<dbReference type="GO" id="GO:0033744">
    <property type="term" value="F:L-methionine:thioredoxin-disulfide S-oxidoreductase activity"/>
    <property type="evidence" value="ECO:0007669"/>
    <property type="project" value="RHEA"/>
</dbReference>
<organism evidence="7 8">
    <name type="scientific">Pontibacillus yanchengensis Y32</name>
    <dbReference type="NCBI Taxonomy" id="1385514"/>
    <lineage>
        <taxon>Bacteria</taxon>
        <taxon>Bacillati</taxon>
        <taxon>Bacillota</taxon>
        <taxon>Bacilli</taxon>
        <taxon>Bacillales</taxon>
        <taxon>Bacillaceae</taxon>
        <taxon>Pontibacillus</taxon>
    </lineage>
</organism>
<dbReference type="eggNOG" id="COG0225">
    <property type="taxonomic scope" value="Bacteria"/>
</dbReference>
<comment type="similarity">
    <text evidence="1 5">Belongs to the MsrA Met sulfoxide reductase family.</text>
</comment>
<name>A0A0A2TJ36_9BACI</name>
<evidence type="ECO:0000256" key="2">
    <source>
        <dbReference type="ARBA" id="ARBA00023002"/>
    </source>
</evidence>
<feature type="domain" description="Peptide methionine sulphoxide reductase MsrA" evidence="6">
    <location>
        <begin position="3"/>
        <end position="152"/>
    </location>
</feature>
<dbReference type="InterPro" id="IPR036509">
    <property type="entry name" value="Met_Sox_Rdtase_MsrA_sf"/>
</dbReference>
<evidence type="ECO:0000256" key="1">
    <source>
        <dbReference type="ARBA" id="ARBA00005591"/>
    </source>
</evidence>
<evidence type="ECO:0000256" key="4">
    <source>
        <dbReference type="ARBA" id="ARBA00048782"/>
    </source>
</evidence>
<feature type="active site" evidence="5">
    <location>
        <position position="10"/>
    </location>
</feature>
<dbReference type="HAMAP" id="MF_01401">
    <property type="entry name" value="MsrA"/>
    <property type="match status" value="1"/>
</dbReference>
<accession>A0A0A2TJ36</accession>
<comment type="catalytic activity">
    <reaction evidence="4 5">
        <text>[thioredoxin]-disulfide + L-methionine + H2O = L-methionine (S)-S-oxide + [thioredoxin]-dithiol</text>
        <dbReference type="Rhea" id="RHEA:19993"/>
        <dbReference type="Rhea" id="RHEA-COMP:10698"/>
        <dbReference type="Rhea" id="RHEA-COMP:10700"/>
        <dbReference type="ChEBI" id="CHEBI:15377"/>
        <dbReference type="ChEBI" id="CHEBI:29950"/>
        <dbReference type="ChEBI" id="CHEBI:50058"/>
        <dbReference type="ChEBI" id="CHEBI:57844"/>
        <dbReference type="ChEBI" id="CHEBI:58772"/>
        <dbReference type="EC" id="1.8.4.11"/>
    </reaction>
</comment>
<evidence type="ECO:0000256" key="5">
    <source>
        <dbReference type="HAMAP-Rule" id="MF_01401"/>
    </source>
</evidence>
<dbReference type="Proteomes" id="UP000030147">
    <property type="component" value="Unassembled WGS sequence"/>
</dbReference>
<sequence length="157" mass="17649">MATALFAAGCFWGVEAFFERLNGVVTTRVGYSGGHVENPSYELVKTGTTGHAETTKIEFDPNIISYQQLVDVFFECHDPTSINRQGEDVGSQYRSIIFYGDEEQKEIAEQKIQEWSNKGLFKRPIVTEITASAPFYDAEEYHQKYLQKNGSVSCGIV</sequence>
<protein>
    <recommendedName>
        <fullName evidence="5">Peptide methionine sulfoxide reductase MsrA</fullName>
        <shortName evidence="5">Protein-methionine-S-oxide reductase</shortName>
        <ecNumber evidence="5">1.8.4.11</ecNumber>
    </recommendedName>
    <alternativeName>
        <fullName evidence="5">Peptide-methionine (S)-S-oxide reductase</fullName>
        <shortName evidence="5">Peptide Met(O) reductase</shortName>
    </alternativeName>
</protein>
<dbReference type="EMBL" id="AVBF01000002">
    <property type="protein sequence ID" value="KGP74428.1"/>
    <property type="molecule type" value="Genomic_DNA"/>
</dbReference>
<keyword evidence="2 5" id="KW-0560">Oxidoreductase</keyword>
<dbReference type="OrthoDB" id="4174719at2"/>
<dbReference type="PANTHER" id="PTHR43774">
    <property type="entry name" value="PEPTIDE METHIONINE SULFOXIDE REDUCTASE"/>
    <property type="match status" value="1"/>
</dbReference>
<dbReference type="RefSeq" id="WP_036815434.1">
    <property type="nucleotide sequence ID" value="NZ_AVBF01000002.1"/>
</dbReference>
<dbReference type="PANTHER" id="PTHR43774:SF1">
    <property type="entry name" value="PEPTIDE METHIONINE SULFOXIDE REDUCTASE MSRA 2"/>
    <property type="match status" value="1"/>
</dbReference>
<dbReference type="SUPFAM" id="SSF55068">
    <property type="entry name" value="Peptide methionine sulfoxide reductase"/>
    <property type="match status" value="1"/>
</dbReference>